<evidence type="ECO:0000313" key="2">
    <source>
        <dbReference type="Proteomes" id="UP000076580"/>
    </source>
</evidence>
<gene>
    <name evidence="1" type="ORF">DCS_01641</name>
</gene>
<dbReference type="AlphaFoldDB" id="A0A151GTQ4"/>
<accession>A0A151GTQ4</accession>
<organism evidence="1 2">
    <name type="scientific">Drechmeria coniospora</name>
    <name type="common">Nematophagous fungus</name>
    <name type="synonym">Meria coniospora</name>
    <dbReference type="NCBI Taxonomy" id="98403"/>
    <lineage>
        <taxon>Eukaryota</taxon>
        <taxon>Fungi</taxon>
        <taxon>Dikarya</taxon>
        <taxon>Ascomycota</taxon>
        <taxon>Pezizomycotina</taxon>
        <taxon>Sordariomycetes</taxon>
        <taxon>Hypocreomycetidae</taxon>
        <taxon>Hypocreales</taxon>
        <taxon>Ophiocordycipitaceae</taxon>
        <taxon>Drechmeria</taxon>
    </lineage>
</organism>
<dbReference type="GeneID" id="63714284"/>
<comment type="caution">
    <text evidence="1">The sequence shown here is derived from an EMBL/GenBank/DDBJ whole genome shotgun (WGS) entry which is preliminary data.</text>
</comment>
<dbReference type="InParanoid" id="A0A151GTQ4"/>
<sequence>MMHTYHNMENWLTVDNPTVDAVLASTMLDCEASSDMWCGSYARGLYTAQGPYPEPALQLVPEEDLVLEIRRGRHDGEVDSLIISRRSVPADWNIMGYDSQHRCYVFRAAPPQAVARLSHRLLSSPAHRLRPRSTRR</sequence>
<evidence type="ECO:0000313" key="1">
    <source>
        <dbReference type="EMBL" id="KYK60504.1"/>
    </source>
</evidence>
<reference evidence="1 2" key="1">
    <citation type="journal article" date="2016" name="Sci. Rep.">
        <title>Insights into Adaptations to a Near-Obligate Nematode Endoparasitic Lifestyle from the Finished Genome of Drechmeria coniospora.</title>
        <authorList>
            <person name="Zhang L."/>
            <person name="Zhou Z."/>
            <person name="Guo Q."/>
            <person name="Fokkens L."/>
            <person name="Miskei M."/>
            <person name="Pocsi I."/>
            <person name="Zhang W."/>
            <person name="Chen M."/>
            <person name="Wang L."/>
            <person name="Sun Y."/>
            <person name="Donzelli B.G."/>
            <person name="Gibson D.M."/>
            <person name="Nelson D.R."/>
            <person name="Luo J.G."/>
            <person name="Rep M."/>
            <person name="Liu H."/>
            <person name="Yang S."/>
            <person name="Wang J."/>
            <person name="Krasnoff S.B."/>
            <person name="Xu Y."/>
            <person name="Molnar I."/>
            <person name="Lin M."/>
        </authorList>
    </citation>
    <scope>NUCLEOTIDE SEQUENCE [LARGE SCALE GENOMIC DNA]</scope>
    <source>
        <strain evidence="1 2">ARSEF 6962</strain>
    </source>
</reference>
<name>A0A151GTQ4_DRECN</name>
<keyword evidence="2" id="KW-1185">Reference proteome</keyword>
<dbReference type="RefSeq" id="XP_040659856.1">
    <property type="nucleotide sequence ID" value="XM_040798973.1"/>
</dbReference>
<proteinExistence type="predicted"/>
<dbReference type="EMBL" id="LAYC01000001">
    <property type="protein sequence ID" value="KYK60504.1"/>
    <property type="molecule type" value="Genomic_DNA"/>
</dbReference>
<protein>
    <submittedName>
        <fullName evidence="1">Uncharacterized protein</fullName>
    </submittedName>
</protein>
<dbReference type="Proteomes" id="UP000076580">
    <property type="component" value="Chromosome 01"/>
</dbReference>